<dbReference type="EMBL" id="JABEXW010001273">
    <property type="protein sequence ID" value="KAF4944951.1"/>
    <property type="molecule type" value="Genomic_DNA"/>
</dbReference>
<keyword evidence="2" id="KW-1185">Reference proteome</keyword>
<evidence type="ECO:0000313" key="2">
    <source>
        <dbReference type="Proteomes" id="UP000622797"/>
    </source>
</evidence>
<organism evidence="1 2">
    <name type="scientific">Fusarium sarcochroum</name>
    <dbReference type="NCBI Taxonomy" id="1208366"/>
    <lineage>
        <taxon>Eukaryota</taxon>
        <taxon>Fungi</taxon>
        <taxon>Dikarya</taxon>
        <taxon>Ascomycota</taxon>
        <taxon>Pezizomycotina</taxon>
        <taxon>Sordariomycetes</taxon>
        <taxon>Hypocreomycetidae</taxon>
        <taxon>Hypocreales</taxon>
        <taxon>Nectriaceae</taxon>
        <taxon>Fusarium</taxon>
        <taxon>Fusarium lateritium species complex</taxon>
    </lineage>
</organism>
<accession>A0A8H4SSZ4</accession>
<dbReference type="PANTHER" id="PTHR40128:SF1">
    <property type="entry name" value="PHYTANOYL-COA HYDROXYLASE"/>
    <property type="match status" value="1"/>
</dbReference>
<comment type="caution">
    <text evidence="1">The sequence shown here is derived from an EMBL/GenBank/DDBJ whole genome shotgun (WGS) entry which is preliminary data.</text>
</comment>
<name>A0A8H4SSZ4_9HYPO</name>
<proteinExistence type="predicted"/>
<dbReference type="Proteomes" id="UP000622797">
    <property type="component" value="Unassembled WGS sequence"/>
</dbReference>
<dbReference type="Pfam" id="PF05721">
    <property type="entry name" value="PhyH"/>
    <property type="match status" value="1"/>
</dbReference>
<dbReference type="PANTHER" id="PTHR40128">
    <property type="entry name" value="EXPRESSED PROTEIN"/>
    <property type="match status" value="1"/>
</dbReference>
<reference evidence="1" key="2">
    <citation type="submission" date="2020-05" db="EMBL/GenBank/DDBJ databases">
        <authorList>
            <person name="Kim H.-S."/>
            <person name="Proctor R.H."/>
            <person name="Brown D.W."/>
        </authorList>
    </citation>
    <scope>NUCLEOTIDE SEQUENCE</scope>
    <source>
        <strain evidence="1">NRRL 20472</strain>
    </source>
</reference>
<dbReference type="SUPFAM" id="SSF51197">
    <property type="entry name" value="Clavaminate synthase-like"/>
    <property type="match status" value="1"/>
</dbReference>
<reference evidence="1" key="1">
    <citation type="journal article" date="2020" name="BMC Genomics">
        <title>Correction to: Identification and distribution of gene clusters required for synthesis of sphingolipid metabolism inhibitors in diverse species of the filamentous fungus Fusarium.</title>
        <authorList>
            <person name="Kim H.S."/>
            <person name="Lohmar J.M."/>
            <person name="Busman M."/>
            <person name="Brown D.W."/>
            <person name="Naumann T.A."/>
            <person name="Divon H.H."/>
            <person name="Lysoe E."/>
            <person name="Uhlig S."/>
            <person name="Proctor R.H."/>
        </authorList>
    </citation>
    <scope>NUCLEOTIDE SEQUENCE</scope>
    <source>
        <strain evidence="1">NRRL 20472</strain>
    </source>
</reference>
<evidence type="ECO:0008006" key="3">
    <source>
        <dbReference type="Google" id="ProtNLM"/>
    </source>
</evidence>
<evidence type="ECO:0000313" key="1">
    <source>
        <dbReference type="EMBL" id="KAF4944951.1"/>
    </source>
</evidence>
<dbReference type="OrthoDB" id="2328924at2759"/>
<dbReference type="AlphaFoldDB" id="A0A8H4SSZ4"/>
<dbReference type="Gene3D" id="2.60.120.620">
    <property type="entry name" value="q2cbj1_9rhob like domain"/>
    <property type="match status" value="1"/>
</dbReference>
<gene>
    <name evidence="1" type="ORF">FSARC_14540</name>
</gene>
<dbReference type="InterPro" id="IPR008775">
    <property type="entry name" value="Phytyl_CoA_dOase-like"/>
</dbReference>
<sequence>MPTATATIQNSELFVNDGLLKQSQIGQLKASDPSEPLEVLRERYNTDGYLFLKHLLPREAVLDGRASYFDAMSVTGLLEPGTEPVEGIFNKSANPRDYPNIGAGAAENGRLGTSTKSAEFEDLSVKAHTDEWYIGSEDGKLQGFVNNPILKAFVAKFTGWGEDTLSLKRTLLRNNCPTNRAIGVHYDQVFLRHGEPTSVTAWVPMGDIGLTGGGLIYLEGGNELGAEIEQDFAKKAIAGGMTEEEMKFAFNKNMMSTGFLCEGPGEFSSRHGKKWLVTAYEAGDVVLHKPHQIHASTINNDSEGKIRLGTDLRYVNSARKFDERWLNHFHFNDGL</sequence>
<protein>
    <recommendedName>
        <fullName evidence="3">Phytanoyl-CoA hydroxylase</fullName>
    </recommendedName>
</protein>